<dbReference type="AlphaFoldDB" id="A0A0A9DCU3"/>
<reference evidence="2" key="1">
    <citation type="submission" date="2014-09" db="EMBL/GenBank/DDBJ databases">
        <authorList>
            <person name="Magalhaes I.L.F."/>
            <person name="Oliveira U."/>
            <person name="Santos F.R."/>
            <person name="Vidigal T.H.D.A."/>
            <person name="Brescovit A.D."/>
            <person name="Santos A.J."/>
        </authorList>
    </citation>
    <scope>NUCLEOTIDE SEQUENCE</scope>
    <source>
        <tissue evidence="2">Shoot tissue taken approximately 20 cm above the soil surface</tissue>
    </source>
</reference>
<proteinExistence type="predicted"/>
<evidence type="ECO:0000256" key="1">
    <source>
        <dbReference type="SAM" id="MobiDB-lite"/>
    </source>
</evidence>
<dbReference type="EMBL" id="GBRH01213382">
    <property type="protein sequence ID" value="JAD84513.1"/>
    <property type="molecule type" value="Transcribed_RNA"/>
</dbReference>
<name>A0A0A9DCU3_ARUDO</name>
<accession>A0A0A9DCU3</accession>
<feature type="region of interest" description="Disordered" evidence="1">
    <location>
        <begin position="18"/>
        <end position="44"/>
    </location>
</feature>
<sequence length="44" mass="5218">MWVKRAWEMAMWRRKSAESGRTKAAATRAKRGRCGPRRIWAEAR</sequence>
<reference evidence="2" key="2">
    <citation type="journal article" date="2015" name="Data Brief">
        <title>Shoot transcriptome of the giant reed, Arundo donax.</title>
        <authorList>
            <person name="Barrero R.A."/>
            <person name="Guerrero F.D."/>
            <person name="Moolhuijzen P."/>
            <person name="Goolsby J.A."/>
            <person name="Tidwell J."/>
            <person name="Bellgard S.E."/>
            <person name="Bellgard M.I."/>
        </authorList>
    </citation>
    <scope>NUCLEOTIDE SEQUENCE</scope>
    <source>
        <tissue evidence="2">Shoot tissue taken approximately 20 cm above the soil surface</tissue>
    </source>
</reference>
<evidence type="ECO:0000313" key="2">
    <source>
        <dbReference type="EMBL" id="JAD84513.1"/>
    </source>
</evidence>
<organism evidence="2">
    <name type="scientific">Arundo donax</name>
    <name type="common">Giant reed</name>
    <name type="synonym">Donax arundinaceus</name>
    <dbReference type="NCBI Taxonomy" id="35708"/>
    <lineage>
        <taxon>Eukaryota</taxon>
        <taxon>Viridiplantae</taxon>
        <taxon>Streptophyta</taxon>
        <taxon>Embryophyta</taxon>
        <taxon>Tracheophyta</taxon>
        <taxon>Spermatophyta</taxon>
        <taxon>Magnoliopsida</taxon>
        <taxon>Liliopsida</taxon>
        <taxon>Poales</taxon>
        <taxon>Poaceae</taxon>
        <taxon>PACMAD clade</taxon>
        <taxon>Arundinoideae</taxon>
        <taxon>Arundineae</taxon>
        <taxon>Arundo</taxon>
    </lineage>
</organism>
<protein>
    <submittedName>
        <fullName evidence="2">Uncharacterized protein</fullName>
    </submittedName>
</protein>